<dbReference type="SUPFAM" id="SSF53187">
    <property type="entry name" value="Zn-dependent exopeptidases"/>
    <property type="match status" value="1"/>
</dbReference>
<dbReference type="InterPro" id="IPR046450">
    <property type="entry name" value="PA_dom_sf"/>
</dbReference>
<evidence type="ECO:0000259" key="2">
    <source>
        <dbReference type="Pfam" id="PF02225"/>
    </source>
</evidence>
<feature type="chain" id="PRO_5018141281" evidence="1">
    <location>
        <begin position="25"/>
        <end position="500"/>
    </location>
</feature>
<dbReference type="OrthoDB" id="345880at2"/>
<dbReference type="Gene3D" id="3.50.30.30">
    <property type="match status" value="1"/>
</dbReference>
<evidence type="ECO:0000256" key="1">
    <source>
        <dbReference type="SAM" id="SignalP"/>
    </source>
</evidence>
<dbReference type="AlphaFoldDB" id="A0A3M2MA31"/>
<dbReference type="Proteomes" id="UP000282674">
    <property type="component" value="Unassembled WGS sequence"/>
</dbReference>
<evidence type="ECO:0000259" key="3">
    <source>
        <dbReference type="Pfam" id="PF04389"/>
    </source>
</evidence>
<evidence type="ECO:0000313" key="5">
    <source>
        <dbReference type="Proteomes" id="UP000282674"/>
    </source>
</evidence>
<dbReference type="PANTHER" id="PTHR12147">
    <property type="entry name" value="METALLOPEPTIDASE M28 FAMILY MEMBER"/>
    <property type="match status" value="1"/>
</dbReference>
<evidence type="ECO:0000313" key="4">
    <source>
        <dbReference type="EMBL" id="RMI45733.1"/>
    </source>
</evidence>
<accession>A0A3M2MA31</accession>
<gene>
    <name evidence="4" type="ORF">EBO15_09085</name>
</gene>
<feature type="domain" description="PA" evidence="2">
    <location>
        <begin position="144"/>
        <end position="222"/>
    </location>
</feature>
<dbReference type="PANTHER" id="PTHR12147:SF26">
    <property type="entry name" value="PEPTIDASE M28 DOMAIN-CONTAINING PROTEIN"/>
    <property type="match status" value="1"/>
</dbReference>
<sequence>MRKFAIGAATALAATGLVVPSANAAPATPDLAKLVTAKDIRRHLENLQTIADYNGGNRSAGQAGFTVSTKYVVSQLKKAGYKPTVQNFDFDYFQERSPASFGQTAPGKVDYKLDTDFTTYQYSGAGDVTAVAAAVDTPAPNADGDAGCQTGDFASFPKGGIALIQRGGCDFATKAANAKTAGAVAVVIYQKPTVADGPVGGTLGGPVAIPAVGPTYKVGSELVRLANAGGLKLHIKTDTLNEKRTASNVIAETRYGSSDNVVVVGAHLDSVDAGPGVNDNGSGTSTILTIAQKVGKLGKKGLKNKIRFAWWGAEEEGLLGSEHYVTSLSAAQKAKIALNLNFDMTASPNGVRGVYNGSDPTAPHGSAAIQKVINDYYGKRKLPTVPSDFNGRSDYGPFLEAGIPAGGIDTGAEGLKSAEEAKLFGGKAGQPYDVCYHAKCDRITNINWGLLDTNADGVAFAVQSFAKSTLPVNGEALRTGRSYAKPAPTAPLYRGSHLVR</sequence>
<dbReference type="Pfam" id="PF02225">
    <property type="entry name" value="PA"/>
    <property type="match status" value="1"/>
</dbReference>
<comment type="caution">
    <text evidence="4">The sequence shown here is derived from an EMBL/GenBank/DDBJ whole genome shotgun (WGS) entry which is preliminary data.</text>
</comment>
<dbReference type="Gene3D" id="3.40.630.10">
    <property type="entry name" value="Zn peptidases"/>
    <property type="match status" value="2"/>
</dbReference>
<organism evidence="4 5">
    <name type="scientific">Actinomadura harenae</name>
    <dbReference type="NCBI Taxonomy" id="2483351"/>
    <lineage>
        <taxon>Bacteria</taxon>
        <taxon>Bacillati</taxon>
        <taxon>Actinomycetota</taxon>
        <taxon>Actinomycetes</taxon>
        <taxon>Streptosporangiales</taxon>
        <taxon>Thermomonosporaceae</taxon>
        <taxon>Actinomadura</taxon>
    </lineage>
</organism>
<name>A0A3M2MA31_9ACTN</name>
<dbReference type="SUPFAM" id="SSF52025">
    <property type="entry name" value="PA domain"/>
    <property type="match status" value="1"/>
</dbReference>
<feature type="domain" description="Peptidase M28" evidence="3">
    <location>
        <begin position="248"/>
        <end position="459"/>
    </location>
</feature>
<dbReference type="GO" id="GO:0008235">
    <property type="term" value="F:metalloexopeptidase activity"/>
    <property type="evidence" value="ECO:0007669"/>
    <property type="project" value="InterPro"/>
</dbReference>
<reference evidence="4 5" key="1">
    <citation type="submission" date="2018-10" db="EMBL/GenBank/DDBJ databases">
        <title>Isolation from soil.</title>
        <authorList>
            <person name="Hu J."/>
        </authorList>
    </citation>
    <scope>NUCLEOTIDE SEQUENCE [LARGE SCALE GENOMIC DNA]</scope>
    <source>
        <strain evidence="4 5">NEAU-Ht49</strain>
    </source>
</reference>
<dbReference type="Pfam" id="PF04389">
    <property type="entry name" value="Peptidase_M28"/>
    <property type="match status" value="1"/>
</dbReference>
<dbReference type="EMBL" id="RFFG01000012">
    <property type="protein sequence ID" value="RMI45733.1"/>
    <property type="molecule type" value="Genomic_DNA"/>
</dbReference>
<keyword evidence="5" id="KW-1185">Reference proteome</keyword>
<keyword evidence="1" id="KW-0732">Signal</keyword>
<dbReference type="InterPro" id="IPR045175">
    <property type="entry name" value="M28_fam"/>
</dbReference>
<dbReference type="InterPro" id="IPR007484">
    <property type="entry name" value="Peptidase_M28"/>
</dbReference>
<feature type="signal peptide" evidence="1">
    <location>
        <begin position="1"/>
        <end position="24"/>
    </location>
</feature>
<proteinExistence type="predicted"/>
<dbReference type="InterPro" id="IPR003137">
    <property type="entry name" value="PA_domain"/>
</dbReference>
<dbReference type="RefSeq" id="WP_122193884.1">
    <property type="nucleotide sequence ID" value="NZ_JBHSKC010000001.1"/>
</dbReference>
<protein>
    <submittedName>
        <fullName evidence="4">M28 family peptidase</fullName>
    </submittedName>
</protein>
<dbReference type="GO" id="GO:0006508">
    <property type="term" value="P:proteolysis"/>
    <property type="evidence" value="ECO:0007669"/>
    <property type="project" value="InterPro"/>
</dbReference>